<evidence type="ECO:0000256" key="8">
    <source>
        <dbReference type="ARBA" id="ARBA00022833"/>
    </source>
</evidence>
<evidence type="ECO:0000259" key="10">
    <source>
        <dbReference type="PROSITE" id="PS51873"/>
    </source>
</evidence>
<dbReference type="Gene3D" id="3.30.40.10">
    <property type="entry name" value="Zinc/RING finger domain, C3HC4 (zinc finger)"/>
    <property type="match status" value="1"/>
</dbReference>
<comment type="caution">
    <text evidence="11">The sequence shown here is derived from an EMBL/GenBank/DDBJ whole genome shotgun (WGS) entry which is preliminary data.</text>
</comment>
<feature type="region of interest" description="Disordered" evidence="9">
    <location>
        <begin position="33"/>
        <end position="108"/>
    </location>
</feature>
<evidence type="ECO:0000313" key="12">
    <source>
        <dbReference type="Proteomes" id="UP001201980"/>
    </source>
</evidence>
<feature type="compositionally biased region" description="Basic and acidic residues" evidence="9">
    <location>
        <begin position="317"/>
        <end position="326"/>
    </location>
</feature>
<keyword evidence="8" id="KW-0862">Zinc</keyword>
<keyword evidence="5" id="KW-0677">Repeat</keyword>
<dbReference type="GO" id="GO:0016567">
    <property type="term" value="P:protein ubiquitination"/>
    <property type="evidence" value="ECO:0007669"/>
    <property type="project" value="InterPro"/>
</dbReference>
<evidence type="ECO:0000256" key="5">
    <source>
        <dbReference type="ARBA" id="ARBA00022737"/>
    </source>
</evidence>
<feature type="domain" description="RING-type" evidence="10">
    <location>
        <begin position="382"/>
        <end position="613"/>
    </location>
</feature>
<dbReference type="PANTHER" id="PTHR11685">
    <property type="entry name" value="RBR FAMILY RING FINGER AND IBR DOMAIN-CONTAINING"/>
    <property type="match status" value="1"/>
</dbReference>
<dbReference type="GO" id="GO:0008270">
    <property type="term" value="F:zinc ion binding"/>
    <property type="evidence" value="ECO:0007669"/>
    <property type="project" value="UniProtKB-KW"/>
</dbReference>
<keyword evidence="4" id="KW-0479">Metal-binding</keyword>
<keyword evidence="3" id="KW-0808">Transferase</keyword>
<evidence type="ECO:0000256" key="4">
    <source>
        <dbReference type="ARBA" id="ARBA00022723"/>
    </source>
</evidence>
<dbReference type="SUPFAM" id="SSF57850">
    <property type="entry name" value="RING/U-box"/>
    <property type="match status" value="3"/>
</dbReference>
<dbReference type="PROSITE" id="PS51873">
    <property type="entry name" value="TRIAD"/>
    <property type="match status" value="1"/>
</dbReference>
<feature type="compositionally biased region" description="Low complexity" evidence="9">
    <location>
        <begin position="202"/>
        <end position="214"/>
    </location>
</feature>
<evidence type="ECO:0000256" key="6">
    <source>
        <dbReference type="ARBA" id="ARBA00022771"/>
    </source>
</evidence>
<dbReference type="EMBL" id="JAKWBI020000062">
    <property type="protein sequence ID" value="KAJ2904104.1"/>
    <property type="molecule type" value="Genomic_DNA"/>
</dbReference>
<keyword evidence="12" id="KW-1185">Reference proteome</keyword>
<feature type="region of interest" description="Disordered" evidence="9">
    <location>
        <begin position="171"/>
        <end position="221"/>
    </location>
</feature>
<feature type="region of interest" description="Disordered" evidence="9">
    <location>
        <begin position="294"/>
        <end position="338"/>
    </location>
</feature>
<dbReference type="InterPro" id="IPR031127">
    <property type="entry name" value="E3_UB_ligase_RBR"/>
</dbReference>
<proteinExistence type="predicted"/>
<feature type="compositionally biased region" description="Low complexity" evidence="9">
    <location>
        <begin position="50"/>
        <end position="63"/>
    </location>
</feature>
<organism evidence="11 12">
    <name type="scientific">Zalerion maritima</name>
    <dbReference type="NCBI Taxonomy" id="339359"/>
    <lineage>
        <taxon>Eukaryota</taxon>
        <taxon>Fungi</taxon>
        <taxon>Dikarya</taxon>
        <taxon>Ascomycota</taxon>
        <taxon>Pezizomycotina</taxon>
        <taxon>Sordariomycetes</taxon>
        <taxon>Lulworthiomycetidae</taxon>
        <taxon>Lulworthiales</taxon>
        <taxon>Lulworthiaceae</taxon>
        <taxon>Zalerion</taxon>
    </lineage>
</organism>
<feature type="compositionally biased region" description="Polar residues" evidence="9">
    <location>
        <begin position="298"/>
        <end position="308"/>
    </location>
</feature>
<evidence type="ECO:0000256" key="1">
    <source>
        <dbReference type="ARBA" id="ARBA00001798"/>
    </source>
</evidence>
<dbReference type="AlphaFoldDB" id="A0AAD5RVL9"/>
<dbReference type="InterPro" id="IPR013083">
    <property type="entry name" value="Znf_RING/FYVE/PHD"/>
</dbReference>
<keyword evidence="6" id="KW-0863">Zinc-finger</keyword>
<evidence type="ECO:0000256" key="7">
    <source>
        <dbReference type="ARBA" id="ARBA00022786"/>
    </source>
</evidence>
<feature type="compositionally biased region" description="Polar residues" evidence="9">
    <location>
        <begin position="187"/>
        <end position="201"/>
    </location>
</feature>
<feature type="compositionally biased region" description="Acidic residues" evidence="9">
    <location>
        <begin position="35"/>
        <end position="48"/>
    </location>
</feature>
<dbReference type="SMART" id="SM00647">
    <property type="entry name" value="IBR"/>
    <property type="match status" value="2"/>
</dbReference>
<evidence type="ECO:0000256" key="2">
    <source>
        <dbReference type="ARBA" id="ARBA00012251"/>
    </source>
</evidence>
<dbReference type="Proteomes" id="UP001201980">
    <property type="component" value="Unassembled WGS sequence"/>
</dbReference>
<dbReference type="CDD" id="cd20335">
    <property type="entry name" value="BRcat_RBR"/>
    <property type="match status" value="1"/>
</dbReference>
<reference evidence="11" key="1">
    <citation type="submission" date="2022-07" db="EMBL/GenBank/DDBJ databases">
        <title>Draft genome sequence of Zalerion maritima ATCC 34329, a (micro)plastics degrading marine fungus.</title>
        <authorList>
            <person name="Paco A."/>
            <person name="Goncalves M.F.M."/>
            <person name="Rocha-Santos T.A.P."/>
            <person name="Alves A."/>
        </authorList>
    </citation>
    <scope>NUCLEOTIDE SEQUENCE</scope>
    <source>
        <strain evidence="11">ATCC 34329</strain>
    </source>
</reference>
<comment type="catalytic activity">
    <reaction evidence="1">
        <text>[E2 ubiquitin-conjugating enzyme]-S-ubiquitinyl-L-cysteine + [acceptor protein]-L-lysine = [E2 ubiquitin-conjugating enzyme]-L-cysteine + [acceptor protein]-N(6)-ubiquitinyl-L-lysine.</text>
        <dbReference type="EC" id="2.3.2.31"/>
    </reaction>
</comment>
<evidence type="ECO:0000256" key="3">
    <source>
        <dbReference type="ARBA" id="ARBA00022679"/>
    </source>
</evidence>
<keyword evidence="7" id="KW-0833">Ubl conjugation pathway</keyword>
<sequence>MARLRLRTLIGRRQPVCEMAEPAVIYECMKKQPCDEEDPDDQATEDEGASSSSSSSRSRSSTSRPPPSQYAPTAANPSLAARSDASSVDDENNDEEGSAPSSQPLKPEVVREIRKELELPSFIPPAPRLPEDGIPGIPLPLSPMPLGTRVTAEHSQTAAARVAAYVAIPARGSSSDDHSTAEPDAADSSSITTKTTHNISIRSPSSTELTTRLSRLSRRVPRPTPVHIESIRIELGDKNVYDNFEEAVDAIRATEAIAESSSSDSNNKQAQAHVTVVVVGEGIWGSEVGSWVQESKAGDSSDNVNTGASIELGRPSTAEETREALRGRSSSMGNSGAGRGNHFLGTGLAHLDMLRMGLLTPVDPSISRRNRNSDNLLPQQDGKKDCMVCMTEQDEDMFAPPSSKCIHEGRTCKMCLAGWLRTNIDGGVSNQIICPDGGCGEVMEFIDIHNALPSCKPIKLEDGTTTKQVWKKYEKSALRHYLSTLDSFIWCLGAGCESGQIHDPAQGPIMSCVSCGFRTCAEHQIPWHEGDTCDSYDLKFSRARNDERLYKIAIKFLGMKKCPNCNVTIQKRGGCDHMHCSNCRAEFCFRCRADYEGMSGIWARGKSAHTFRCRHYWLRIPWLDWD</sequence>
<dbReference type="Gene3D" id="1.20.120.1750">
    <property type="match status" value="1"/>
</dbReference>
<name>A0AAD5RVL9_9PEZI</name>
<dbReference type="InterPro" id="IPR044066">
    <property type="entry name" value="TRIAD_supradom"/>
</dbReference>
<protein>
    <recommendedName>
        <fullName evidence="2">RBR-type E3 ubiquitin transferase</fullName>
        <ecNumber evidence="2">2.3.2.31</ecNumber>
    </recommendedName>
</protein>
<dbReference type="Pfam" id="PF22191">
    <property type="entry name" value="IBR_1"/>
    <property type="match status" value="1"/>
</dbReference>
<dbReference type="InterPro" id="IPR002867">
    <property type="entry name" value="IBR_dom"/>
</dbReference>
<accession>A0AAD5RVL9</accession>
<dbReference type="CDD" id="cd20336">
    <property type="entry name" value="Rcat_RBR"/>
    <property type="match status" value="1"/>
</dbReference>
<dbReference type="Pfam" id="PF01485">
    <property type="entry name" value="IBR"/>
    <property type="match status" value="1"/>
</dbReference>
<evidence type="ECO:0000313" key="11">
    <source>
        <dbReference type="EMBL" id="KAJ2904104.1"/>
    </source>
</evidence>
<dbReference type="GO" id="GO:0061630">
    <property type="term" value="F:ubiquitin protein ligase activity"/>
    <property type="evidence" value="ECO:0007669"/>
    <property type="project" value="UniProtKB-EC"/>
</dbReference>
<gene>
    <name evidence="11" type="ORF">MKZ38_008822</name>
</gene>
<evidence type="ECO:0000256" key="9">
    <source>
        <dbReference type="SAM" id="MobiDB-lite"/>
    </source>
</evidence>
<feature type="compositionally biased region" description="Acidic residues" evidence="9">
    <location>
        <begin position="87"/>
        <end position="97"/>
    </location>
</feature>
<dbReference type="EC" id="2.3.2.31" evidence="2"/>